<sequence length="281" mass="32582">MGSTNTLCSSCRRRYAVYKRRNSGEILCRLCLFRSLVKQTRKAVSYYQMIRRNGSSLYIVRPDAIGESIVGFTVYRNSIKDFKTKIYVLCVDGITRCRDIETFFNVKVDRYLKVNIGYVPSNKVEMIKFIEAVAVRIARKFDIEFVASPLFRDELALFLLAGILTTLGTVFSEGLPIKIVDGIKIVRPFYYVMFVDVVLMKILDHVNIEPGVEFECEDYIRKAKSMLYSSLELMYSSTKVIELFQRYAFNSSKRCRYCGAYTLNDICNACERFHKYIDSIE</sequence>
<evidence type="ECO:0008006" key="2">
    <source>
        <dbReference type="Google" id="ProtNLM"/>
    </source>
</evidence>
<comment type="caution">
    <text evidence="1">The sequence shown here is derived from an EMBL/GenBank/DDBJ whole genome shotgun (WGS) entry which is preliminary data.</text>
</comment>
<evidence type="ECO:0000313" key="1">
    <source>
        <dbReference type="EMBL" id="HGT99345.1"/>
    </source>
</evidence>
<protein>
    <recommendedName>
        <fullName evidence="2">TIGR00269 family protein</fullName>
    </recommendedName>
</protein>
<name>A0A7J3N0M7_9CREN</name>
<gene>
    <name evidence="1" type="ORF">ENU64_07985</name>
</gene>
<reference evidence="1" key="1">
    <citation type="journal article" date="2020" name="mSystems">
        <title>Genome- and Community-Level Interaction Insights into Carbon Utilization and Element Cycling Functions of Hydrothermarchaeota in Hydrothermal Sediment.</title>
        <authorList>
            <person name="Zhou Z."/>
            <person name="Liu Y."/>
            <person name="Xu W."/>
            <person name="Pan J."/>
            <person name="Luo Z.H."/>
            <person name="Li M."/>
        </authorList>
    </citation>
    <scope>NUCLEOTIDE SEQUENCE [LARGE SCALE GENOMIC DNA]</scope>
    <source>
        <strain evidence="1">SpSt-688</strain>
    </source>
</reference>
<organism evidence="1">
    <name type="scientific">Ignisphaera aggregans</name>
    <dbReference type="NCBI Taxonomy" id="334771"/>
    <lineage>
        <taxon>Archaea</taxon>
        <taxon>Thermoproteota</taxon>
        <taxon>Thermoprotei</taxon>
        <taxon>Desulfurococcales</taxon>
        <taxon>Desulfurococcaceae</taxon>
        <taxon>Ignisphaera</taxon>
    </lineage>
</organism>
<proteinExistence type="predicted"/>
<accession>A0A7J3N0M7</accession>
<dbReference type="AlphaFoldDB" id="A0A7J3N0M7"/>
<dbReference type="EMBL" id="DTDH01000223">
    <property type="protein sequence ID" value="HGT99345.1"/>
    <property type="molecule type" value="Genomic_DNA"/>
</dbReference>